<dbReference type="EMBL" id="LBMM01013217">
    <property type="protein sequence ID" value="KMQ85757.1"/>
    <property type="molecule type" value="Genomic_DNA"/>
</dbReference>
<dbReference type="PROSITE" id="PS50968">
    <property type="entry name" value="BIOTINYL_LIPOYL"/>
    <property type="match status" value="1"/>
</dbReference>
<dbReference type="STRING" id="67767.A0A0J7K5V7"/>
<dbReference type="OrthoDB" id="5391403at2759"/>
<evidence type="ECO:0000256" key="9">
    <source>
        <dbReference type="SAM" id="MobiDB-lite"/>
    </source>
</evidence>
<protein>
    <recommendedName>
        <fullName evidence="7">Lipoamide acyltransferase component of branched-chain alpha-keto acid dehydrogenase complex, mitochondrial</fullName>
        <ecNumber evidence="6">2.3.1.168</ecNumber>
    </recommendedName>
    <alternativeName>
        <fullName evidence="8">Branched-chain alpha-keto acid dehydrogenase complex component E2</fullName>
    </alternativeName>
</protein>
<keyword evidence="5" id="KW-0012">Acyltransferase</keyword>
<gene>
    <name evidence="11" type="ORF">RF55_15498</name>
</gene>
<evidence type="ECO:0000256" key="2">
    <source>
        <dbReference type="ARBA" id="ARBA00022679"/>
    </source>
</evidence>
<dbReference type="AlphaFoldDB" id="A0A0J7K5V7"/>
<dbReference type="Pfam" id="PF00364">
    <property type="entry name" value="Biotin_lipoyl"/>
    <property type="match status" value="1"/>
</dbReference>
<keyword evidence="12" id="KW-1185">Reference proteome</keyword>
<reference evidence="11 12" key="1">
    <citation type="submission" date="2015-04" db="EMBL/GenBank/DDBJ databases">
        <title>Lasius niger genome sequencing.</title>
        <authorList>
            <person name="Konorov E.A."/>
            <person name="Nikitin M.A."/>
            <person name="Kirill M.V."/>
            <person name="Chang P."/>
        </authorList>
    </citation>
    <scope>NUCLEOTIDE SEQUENCE [LARGE SCALE GENOMIC DNA]</scope>
    <source>
        <tissue evidence="11">Whole</tissue>
    </source>
</reference>
<dbReference type="PANTHER" id="PTHR43178:SF5">
    <property type="entry name" value="LIPOAMIDE ACYLTRANSFERASE COMPONENT OF BRANCHED-CHAIN ALPHA-KETO ACID DEHYDROGENASE COMPLEX, MITOCHONDRIAL"/>
    <property type="match status" value="1"/>
</dbReference>
<evidence type="ECO:0000256" key="5">
    <source>
        <dbReference type="ARBA" id="ARBA00023315"/>
    </source>
</evidence>
<evidence type="ECO:0000256" key="6">
    <source>
        <dbReference type="ARBA" id="ARBA00038880"/>
    </source>
</evidence>
<evidence type="ECO:0000256" key="3">
    <source>
        <dbReference type="ARBA" id="ARBA00022823"/>
    </source>
</evidence>
<dbReference type="GO" id="GO:0005737">
    <property type="term" value="C:cytoplasm"/>
    <property type="evidence" value="ECO:0007669"/>
    <property type="project" value="TreeGrafter"/>
</dbReference>
<dbReference type="EC" id="2.3.1.168" evidence="6"/>
<evidence type="ECO:0000256" key="1">
    <source>
        <dbReference type="ARBA" id="ARBA00001938"/>
    </source>
</evidence>
<sequence length="146" mass="15626">MAKQAQKKSKSAQEIEITVPPLGETVETALLARWLLKEGEVVEAGDAILELETDKISLEVPAPQRGILRSPLSEGAEVKSGQSLGKLEISEAALKKAMPARKEAPVKLASKTAVSPSAPEPQEDKFPATTVKMSEGNGEERRLKLS</sequence>
<evidence type="ECO:0000313" key="12">
    <source>
        <dbReference type="Proteomes" id="UP000036403"/>
    </source>
</evidence>
<dbReference type="Proteomes" id="UP000036403">
    <property type="component" value="Unassembled WGS sequence"/>
</dbReference>
<accession>A0A0J7K5V7</accession>
<feature type="non-terminal residue" evidence="11">
    <location>
        <position position="146"/>
    </location>
</feature>
<keyword evidence="2 11" id="KW-0808">Transferase</keyword>
<evidence type="ECO:0000313" key="11">
    <source>
        <dbReference type="EMBL" id="KMQ85757.1"/>
    </source>
</evidence>
<dbReference type="GO" id="GO:0031405">
    <property type="term" value="F:lipoic acid binding"/>
    <property type="evidence" value="ECO:0007669"/>
    <property type="project" value="TreeGrafter"/>
</dbReference>
<dbReference type="CDD" id="cd06849">
    <property type="entry name" value="lipoyl_domain"/>
    <property type="match status" value="1"/>
</dbReference>
<proteinExistence type="predicted"/>
<dbReference type="PaxDb" id="67767-A0A0J7K5V7"/>
<dbReference type="InterPro" id="IPR000089">
    <property type="entry name" value="Biotin_lipoyl"/>
</dbReference>
<evidence type="ECO:0000256" key="4">
    <source>
        <dbReference type="ARBA" id="ARBA00022946"/>
    </source>
</evidence>
<dbReference type="PANTHER" id="PTHR43178">
    <property type="entry name" value="DIHYDROLIPOAMIDE ACETYLTRANSFERASE COMPONENT OF PYRUVATE DEHYDROGENASE COMPLEX"/>
    <property type="match status" value="1"/>
</dbReference>
<dbReference type="GO" id="GO:0043754">
    <property type="term" value="F:dihydrolipoamide branched chain acyltransferase activity"/>
    <property type="evidence" value="ECO:0007669"/>
    <property type="project" value="UniProtKB-EC"/>
</dbReference>
<feature type="domain" description="Lipoyl-binding" evidence="10">
    <location>
        <begin position="14"/>
        <end position="88"/>
    </location>
</feature>
<dbReference type="InterPro" id="IPR003016">
    <property type="entry name" value="2-oxoA_DH_lipoyl-BS"/>
</dbReference>
<comment type="caution">
    <text evidence="11">The sequence shown here is derived from an EMBL/GenBank/DDBJ whole genome shotgun (WGS) entry which is preliminary data.</text>
</comment>
<dbReference type="InterPro" id="IPR011053">
    <property type="entry name" value="Single_hybrid_motif"/>
</dbReference>
<dbReference type="InterPro" id="IPR050743">
    <property type="entry name" value="2-oxoacid_DH_E2_comp"/>
</dbReference>
<feature type="region of interest" description="Disordered" evidence="9">
    <location>
        <begin position="100"/>
        <end position="146"/>
    </location>
</feature>
<comment type="cofactor">
    <cofactor evidence="1">
        <name>(R)-lipoate</name>
        <dbReference type="ChEBI" id="CHEBI:83088"/>
    </cofactor>
</comment>
<keyword evidence="4" id="KW-0809">Transit peptide</keyword>
<name>A0A0J7K5V7_LASNI</name>
<dbReference type="SUPFAM" id="SSF51230">
    <property type="entry name" value="Single hybrid motif"/>
    <property type="match status" value="1"/>
</dbReference>
<organism evidence="11 12">
    <name type="scientific">Lasius niger</name>
    <name type="common">Black garden ant</name>
    <dbReference type="NCBI Taxonomy" id="67767"/>
    <lineage>
        <taxon>Eukaryota</taxon>
        <taxon>Metazoa</taxon>
        <taxon>Ecdysozoa</taxon>
        <taxon>Arthropoda</taxon>
        <taxon>Hexapoda</taxon>
        <taxon>Insecta</taxon>
        <taxon>Pterygota</taxon>
        <taxon>Neoptera</taxon>
        <taxon>Endopterygota</taxon>
        <taxon>Hymenoptera</taxon>
        <taxon>Apocrita</taxon>
        <taxon>Aculeata</taxon>
        <taxon>Formicoidea</taxon>
        <taxon>Formicidae</taxon>
        <taxon>Formicinae</taxon>
        <taxon>Lasius</taxon>
        <taxon>Lasius</taxon>
    </lineage>
</organism>
<keyword evidence="3" id="KW-0450">Lipoyl</keyword>
<evidence type="ECO:0000256" key="8">
    <source>
        <dbReference type="ARBA" id="ARBA00042008"/>
    </source>
</evidence>
<evidence type="ECO:0000259" key="10">
    <source>
        <dbReference type="PROSITE" id="PS50968"/>
    </source>
</evidence>
<dbReference type="Gene3D" id="2.40.50.100">
    <property type="match status" value="1"/>
</dbReference>
<dbReference type="PROSITE" id="PS00189">
    <property type="entry name" value="LIPOYL"/>
    <property type="match status" value="1"/>
</dbReference>
<dbReference type="GO" id="GO:0016407">
    <property type="term" value="F:acetyltransferase activity"/>
    <property type="evidence" value="ECO:0007669"/>
    <property type="project" value="TreeGrafter"/>
</dbReference>
<evidence type="ECO:0000256" key="7">
    <source>
        <dbReference type="ARBA" id="ARBA00039275"/>
    </source>
</evidence>